<reference evidence="2 3" key="1">
    <citation type="journal article" date="2020" name="Nature">
        <title>Six reference-quality genomes reveal evolution of bat adaptations.</title>
        <authorList>
            <person name="Jebb D."/>
            <person name="Huang Z."/>
            <person name="Pippel M."/>
            <person name="Hughes G.M."/>
            <person name="Lavrichenko K."/>
            <person name="Devanna P."/>
            <person name="Winkler S."/>
            <person name="Jermiin L.S."/>
            <person name="Skirmuntt E.C."/>
            <person name="Katzourakis A."/>
            <person name="Burkitt-Gray L."/>
            <person name="Ray D.A."/>
            <person name="Sullivan K.A.M."/>
            <person name="Roscito J.G."/>
            <person name="Kirilenko B.M."/>
            <person name="Davalos L.M."/>
            <person name="Corthals A.P."/>
            <person name="Power M.L."/>
            <person name="Jones G."/>
            <person name="Ransome R.D."/>
            <person name="Dechmann D.K.N."/>
            <person name="Locatelli A.G."/>
            <person name="Puechmaille S.J."/>
            <person name="Fedrigo O."/>
            <person name="Jarvis E.D."/>
            <person name="Hiller M."/>
            <person name="Vernes S.C."/>
            <person name="Myers E.W."/>
            <person name="Teeling E.C."/>
        </authorList>
    </citation>
    <scope>NUCLEOTIDE SEQUENCE [LARGE SCALE GENOMIC DNA]</scope>
    <source>
        <strain evidence="2">Bat1K_MPI-CBG_1</strain>
    </source>
</reference>
<dbReference type="AlphaFoldDB" id="A0A834DFV6"/>
<gene>
    <name evidence="2" type="ORF">HJG60_008749</name>
</gene>
<dbReference type="EMBL" id="JABVXQ010000013">
    <property type="protein sequence ID" value="KAF6081730.1"/>
    <property type="molecule type" value="Genomic_DNA"/>
</dbReference>
<proteinExistence type="predicted"/>
<evidence type="ECO:0000313" key="3">
    <source>
        <dbReference type="Proteomes" id="UP000664940"/>
    </source>
</evidence>
<protein>
    <submittedName>
        <fullName evidence="2">Uncharacterized protein</fullName>
    </submittedName>
</protein>
<feature type="transmembrane region" description="Helical" evidence="1">
    <location>
        <begin position="95"/>
        <end position="115"/>
    </location>
</feature>
<keyword evidence="1" id="KW-1133">Transmembrane helix</keyword>
<name>A0A834DFV6_9CHIR</name>
<dbReference type="Proteomes" id="UP000664940">
    <property type="component" value="Unassembled WGS sequence"/>
</dbReference>
<keyword evidence="1" id="KW-0472">Membrane</keyword>
<feature type="transmembrane region" description="Helical" evidence="1">
    <location>
        <begin position="6"/>
        <end position="30"/>
    </location>
</feature>
<feature type="transmembrane region" description="Helical" evidence="1">
    <location>
        <begin position="135"/>
        <end position="152"/>
    </location>
</feature>
<evidence type="ECO:0000256" key="1">
    <source>
        <dbReference type="SAM" id="Phobius"/>
    </source>
</evidence>
<sequence>MDHSCFYLFIYLFIYLYNGHLGCFHSLVIVNNAKMNSRVHIFFQTSVLCFFRYIPRGGITGAYGSSIFNVLRNLHSGCASQHSHQQSPDRLSSAVFYHSFGCSLCPITLIFHLHFKYVPCFLHRAFVWNVLPLDFYIISSFLSFRPVAGWIFPKKATSVCTLQCRIDTPPSRDGVCVALLKVGRSL</sequence>
<organism evidence="2 3">
    <name type="scientific">Phyllostomus discolor</name>
    <name type="common">pale spear-nosed bat</name>
    <dbReference type="NCBI Taxonomy" id="89673"/>
    <lineage>
        <taxon>Eukaryota</taxon>
        <taxon>Metazoa</taxon>
        <taxon>Chordata</taxon>
        <taxon>Craniata</taxon>
        <taxon>Vertebrata</taxon>
        <taxon>Euteleostomi</taxon>
        <taxon>Mammalia</taxon>
        <taxon>Eutheria</taxon>
        <taxon>Laurasiatheria</taxon>
        <taxon>Chiroptera</taxon>
        <taxon>Yangochiroptera</taxon>
        <taxon>Phyllostomidae</taxon>
        <taxon>Phyllostominae</taxon>
        <taxon>Phyllostomus</taxon>
    </lineage>
</organism>
<comment type="caution">
    <text evidence="2">The sequence shown here is derived from an EMBL/GenBank/DDBJ whole genome shotgun (WGS) entry which is preliminary data.</text>
</comment>
<keyword evidence="1" id="KW-0812">Transmembrane</keyword>
<accession>A0A834DFV6</accession>
<evidence type="ECO:0000313" key="2">
    <source>
        <dbReference type="EMBL" id="KAF6081730.1"/>
    </source>
</evidence>